<dbReference type="AlphaFoldDB" id="A0A074MUA5"/>
<dbReference type="GO" id="GO:0005886">
    <property type="term" value="C:plasma membrane"/>
    <property type="evidence" value="ECO:0007669"/>
    <property type="project" value="TreeGrafter"/>
</dbReference>
<feature type="transmembrane region" description="Helical" evidence="4">
    <location>
        <begin position="235"/>
        <end position="257"/>
    </location>
</feature>
<evidence type="ECO:0000256" key="1">
    <source>
        <dbReference type="ARBA" id="ARBA00012528"/>
    </source>
</evidence>
<dbReference type="GO" id="GO:0052621">
    <property type="term" value="F:diguanylate cyclase activity"/>
    <property type="evidence" value="ECO:0007669"/>
    <property type="project" value="UniProtKB-EC"/>
</dbReference>
<comment type="caution">
    <text evidence="6">The sequence shown here is derived from an EMBL/GenBank/DDBJ whole genome shotgun (WGS) entry which is preliminary data.</text>
</comment>
<dbReference type="PROSITE" id="PS50887">
    <property type="entry name" value="GGDEF"/>
    <property type="match status" value="1"/>
</dbReference>
<feature type="region of interest" description="Disordered" evidence="3">
    <location>
        <begin position="563"/>
        <end position="587"/>
    </location>
</feature>
<keyword evidence="4" id="KW-1133">Transmembrane helix</keyword>
<dbReference type="Proteomes" id="UP000027866">
    <property type="component" value="Unassembled WGS sequence"/>
</dbReference>
<feature type="transmembrane region" description="Helical" evidence="4">
    <location>
        <begin position="359"/>
        <end position="376"/>
    </location>
</feature>
<gene>
    <name evidence="6" type="ORF">EH32_09170</name>
</gene>
<keyword evidence="7" id="KW-1185">Reference proteome</keyword>
<keyword evidence="4" id="KW-0472">Membrane</keyword>
<dbReference type="Pfam" id="PF00990">
    <property type="entry name" value="GGDEF"/>
    <property type="match status" value="1"/>
</dbReference>
<protein>
    <recommendedName>
        <fullName evidence="1">diguanylate cyclase</fullName>
        <ecNumber evidence="1">2.7.7.65</ecNumber>
    </recommendedName>
</protein>
<evidence type="ECO:0000256" key="2">
    <source>
        <dbReference type="ARBA" id="ARBA00034247"/>
    </source>
</evidence>
<proteinExistence type="predicted"/>
<keyword evidence="4" id="KW-0812">Transmembrane</keyword>
<dbReference type="InterPro" id="IPR050469">
    <property type="entry name" value="Diguanylate_Cyclase"/>
</dbReference>
<feature type="transmembrane region" description="Helical" evidence="4">
    <location>
        <begin position="173"/>
        <end position="197"/>
    </location>
</feature>
<dbReference type="SUPFAM" id="SSF55073">
    <property type="entry name" value="Nucleotide cyclase"/>
    <property type="match status" value="1"/>
</dbReference>
<dbReference type="Gene3D" id="3.30.70.270">
    <property type="match status" value="1"/>
</dbReference>
<organism evidence="6 7">
    <name type="scientific">Erythrobacter litoralis</name>
    <dbReference type="NCBI Taxonomy" id="39960"/>
    <lineage>
        <taxon>Bacteria</taxon>
        <taxon>Pseudomonadati</taxon>
        <taxon>Pseudomonadota</taxon>
        <taxon>Alphaproteobacteria</taxon>
        <taxon>Sphingomonadales</taxon>
        <taxon>Erythrobacteraceae</taxon>
        <taxon>Erythrobacter/Porphyrobacter group</taxon>
        <taxon>Erythrobacter</taxon>
    </lineage>
</organism>
<dbReference type="InterPro" id="IPR029787">
    <property type="entry name" value="Nucleotide_cyclase"/>
</dbReference>
<dbReference type="Pfam" id="PF07695">
    <property type="entry name" value="7TMR-DISM_7TM"/>
    <property type="match status" value="1"/>
</dbReference>
<feature type="transmembrane region" description="Helical" evidence="4">
    <location>
        <begin position="327"/>
        <end position="347"/>
    </location>
</feature>
<accession>A0A074MUA5</accession>
<dbReference type="PANTHER" id="PTHR45138">
    <property type="entry name" value="REGULATORY COMPONENTS OF SENSORY TRANSDUCTION SYSTEM"/>
    <property type="match status" value="1"/>
</dbReference>
<dbReference type="InterPro" id="IPR043128">
    <property type="entry name" value="Rev_trsase/Diguanyl_cyclase"/>
</dbReference>
<dbReference type="NCBIfam" id="TIGR00254">
    <property type="entry name" value="GGDEF"/>
    <property type="match status" value="1"/>
</dbReference>
<evidence type="ECO:0000256" key="3">
    <source>
        <dbReference type="SAM" id="MobiDB-lite"/>
    </source>
</evidence>
<name>A0A074MUA5_9SPHN</name>
<dbReference type="GO" id="GO:0043709">
    <property type="term" value="P:cell adhesion involved in single-species biofilm formation"/>
    <property type="evidence" value="ECO:0007669"/>
    <property type="project" value="TreeGrafter"/>
</dbReference>
<dbReference type="EC" id="2.7.7.65" evidence="1"/>
<evidence type="ECO:0000313" key="6">
    <source>
        <dbReference type="EMBL" id="KEO96390.1"/>
    </source>
</evidence>
<feature type="transmembrane region" description="Helical" evidence="4">
    <location>
        <begin position="209"/>
        <end position="229"/>
    </location>
</feature>
<sequence>MPLSAAHADAAAGDAKGTDFAVAPALSDHPAFVPACHAVSGTDTSLRAMTAREAWTCNAGAPRADSPVAWLRFDAQAWDAEERPRHFFTRSARHRSITFAALDADGTLRVRSFAEEEARPLAAGPVFTLPLPEIRKETRALIVRVERPHSVPLLSEARLIYDVEDAGWSGHEMMLLAMVIGMLILPLFFDVSFYVVLRERFVALHAGMVMSMMLYVLFAGGLVSVFWSLPVAFSAVIAPLSWALGCGLSALFLAEFLERDALSPRLRRLTVAAGLWTIVGPGFFALQFHWSQPFDDRGYFLAMMPAAFFTTFAIVRAMMRGSRSARYLALAWAPAIIASIERALRGLGLYVGPSSLDQMLYVATAIEVIVMSLAIADRFLAIRRERDAALTEARMLEHLSSRDALTGLMNRGALEARFDDLLRQGFDTFALVDLDRFKHINDRYGHQVGDGALIACAAALSASGDRDSVAARLGGEEFVVLLRGERTLERAENLRRAIPLRIASQVPGLGAPVTASMGVIELPRASAHALTFEDFYSRADTLMYEAKASGRNRMSYEKLTMFDTAPPSRAQAKARSKDRSKGSRAAA</sequence>
<dbReference type="CDD" id="cd01949">
    <property type="entry name" value="GGDEF"/>
    <property type="match status" value="1"/>
</dbReference>
<evidence type="ECO:0000256" key="4">
    <source>
        <dbReference type="SAM" id="Phobius"/>
    </source>
</evidence>
<evidence type="ECO:0000259" key="5">
    <source>
        <dbReference type="PROSITE" id="PS50887"/>
    </source>
</evidence>
<feature type="transmembrane region" description="Helical" evidence="4">
    <location>
        <begin position="269"/>
        <end position="286"/>
    </location>
</feature>
<dbReference type="PANTHER" id="PTHR45138:SF9">
    <property type="entry name" value="DIGUANYLATE CYCLASE DGCM-RELATED"/>
    <property type="match status" value="1"/>
</dbReference>
<reference evidence="6 7" key="1">
    <citation type="submission" date="2014-04" db="EMBL/GenBank/DDBJ databases">
        <title>A comprehensive comparison of genomes of Erythrobacter spp. Strains.</title>
        <authorList>
            <person name="Zheng Q."/>
        </authorList>
    </citation>
    <scope>NUCLEOTIDE SEQUENCE [LARGE SCALE GENOMIC DNA]</scope>
    <source>
        <strain evidence="6 7">DSM 8509</strain>
    </source>
</reference>
<feature type="transmembrane region" description="Helical" evidence="4">
    <location>
        <begin position="298"/>
        <end position="315"/>
    </location>
</feature>
<dbReference type="InterPro" id="IPR011623">
    <property type="entry name" value="7TMR_DISM_rcpt_extracell_dom1"/>
</dbReference>
<feature type="domain" description="GGDEF" evidence="5">
    <location>
        <begin position="425"/>
        <end position="559"/>
    </location>
</feature>
<comment type="catalytic activity">
    <reaction evidence="2">
        <text>2 GTP = 3',3'-c-di-GMP + 2 diphosphate</text>
        <dbReference type="Rhea" id="RHEA:24898"/>
        <dbReference type="ChEBI" id="CHEBI:33019"/>
        <dbReference type="ChEBI" id="CHEBI:37565"/>
        <dbReference type="ChEBI" id="CHEBI:58805"/>
        <dbReference type="EC" id="2.7.7.65"/>
    </reaction>
</comment>
<dbReference type="GO" id="GO:1902201">
    <property type="term" value="P:negative regulation of bacterial-type flagellum-dependent cell motility"/>
    <property type="evidence" value="ECO:0007669"/>
    <property type="project" value="TreeGrafter"/>
</dbReference>
<dbReference type="InterPro" id="IPR000160">
    <property type="entry name" value="GGDEF_dom"/>
</dbReference>
<dbReference type="SMART" id="SM00267">
    <property type="entry name" value="GGDEF"/>
    <property type="match status" value="1"/>
</dbReference>
<evidence type="ECO:0000313" key="7">
    <source>
        <dbReference type="Proteomes" id="UP000027866"/>
    </source>
</evidence>
<dbReference type="EMBL" id="JMIX01000005">
    <property type="protein sequence ID" value="KEO96390.1"/>
    <property type="molecule type" value="Genomic_DNA"/>
</dbReference>